<dbReference type="GO" id="GO:0003984">
    <property type="term" value="F:acetolactate synthase activity"/>
    <property type="evidence" value="ECO:0007669"/>
    <property type="project" value="TreeGrafter"/>
</dbReference>
<dbReference type="InterPro" id="IPR000399">
    <property type="entry name" value="TPP-bd_CS"/>
</dbReference>
<evidence type="ECO:0000313" key="10">
    <source>
        <dbReference type="Proteomes" id="UP000467322"/>
    </source>
</evidence>
<dbReference type="EMBL" id="WTUX01000002">
    <property type="protein sequence ID" value="MZR11477.1"/>
    <property type="molecule type" value="Genomic_DNA"/>
</dbReference>
<evidence type="ECO:0000256" key="5">
    <source>
        <dbReference type="RuleBase" id="RU362132"/>
    </source>
</evidence>
<dbReference type="InterPro" id="IPR012001">
    <property type="entry name" value="Thiamin_PyroP_enz_TPP-bd_dom"/>
</dbReference>
<dbReference type="GO" id="GO:0009099">
    <property type="term" value="P:L-valine biosynthetic process"/>
    <property type="evidence" value="ECO:0007669"/>
    <property type="project" value="TreeGrafter"/>
</dbReference>
<dbReference type="PROSITE" id="PS00187">
    <property type="entry name" value="TPP_ENZYMES"/>
    <property type="match status" value="1"/>
</dbReference>
<dbReference type="Gene3D" id="3.40.50.970">
    <property type="match status" value="2"/>
</dbReference>
<evidence type="ECO:0000259" key="6">
    <source>
        <dbReference type="Pfam" id="PF00205"/>
    </source>
</evidence>
<protein>
    <submittedName>
        <fullName evidence="9">Thiamine pyrophosphate-binding protein</fullName>
    </submittedName>
</protein>
<evidence type="ECO:0000313" key="9">
    <source>
        <dbReference type="EMBL" id="MZR11477.1"/>
    </source>
</evidence>
<name>A0A845M169_9RHOB</name>
<dbReference type="Pfam" id="PF02775">
    <property type="entry name" value="TPP_enzyme_C"/>
    <property type="match status" value="1"/>
</dbReference>
<dbReference type="Gene3D" id="3.40.50.1220">
    <property type="entry name" value="TPP-binding domain"/>
    <property type="match status" value="1"/>
</dbReference>
<keyword evidence="4 5" id="KW-0786">Thiamine pyrophosphate</keyword>
<organism evidence="9 10">
    <name type="scientific">Maritimibacter harenae</name>
    <dbReference type="NCBI Taxonomy" id="2606218"/>
    <lineage>
        <taxon>Bacteria</taxon>
        <taxon>Pseudomonadati</taxon>
        <taxon>Pseudomonadota</taxon>
        <taxon>Alphaproteobacteria</taxon>
        <taxon>Rhodobacterales</taxon>
        <taxon>Roseobacteraceae</taxon>
        <taxon>Maritimibacter</taxon>
    </lineage>
</organism>
<dbReference type="InterPro" id="IPR045229">
    <property type="entry name" value="TPP_enz"/>
</dbReference>
<dbReference type="AlphaFoldDB" id="A0A845M169"/>
<dbReference type="InterPro" id="IPR012000">
    <property type="entry name" value="Thiamin_PyroP_enz_cen_dom"/>
</dbReference>
<accession>A0A845M169</accession>
<feature type="domain" description="Thiamine pyrophosphate enzyme TPP-binding" evidence="7">
    <location>
        <begin position="393"/>
        <end position="530"/>
    </location>
</feature>
<dbReference type="SUPFAM" id="SSF52518">
    <property type="entry name" value="Thiamin diphosphate-binding fold (THDP-binding)"/>
    <property type="match status" value="2"/>
</dbReference>
<dbReference type="PANTHER" id="PTHR18968">
    <property type="entry name" value="THIAMINE PYROPHOSPHATE ENZYMES"/>
    <property type="match status" value="1"/>
</dbReference>
<dbReference type="SUPFAM" id="SSF52467">
    <property type="entry name" value="DHS-like NAD/FAD-binding domain"/>
    <property type="match status" value="1"/>
</dbReference>
<comment type="cofactor">
    <cofactor evidence="1">
        <name>thiamine diphosphate</name>
        <dbReference type="ChEBI" id="CHEBI:58937"/>
    </cofactor>
</comment>
<evidence type="ECO:0000256" key="2">
    <source>
        <dbReference type="ARBA" id="ARBA00007812"/>
    </source>
</evidence>
<dbReference type="GO" id="GO:0000287">
    <property type="term" value="F:magnesium ion binding"/>
    <property type="evidence" value="ECO:0007669"/>
    <property type="project" value="InterPro"/>
</dbReference>
<dbReference type="GO" id="GO:0009097">
    <property type="term" value="P:isoleucine biosynthetic process"/>
    <property type="evidence" value="ECO:0007669"/>
    <property type="project" value="TreeGrafter"/>
</dbReference>
<evidence type="ECO:0000259" key="7">
    <source>
        <dbReference type="Pfam" id="PF02775"/>
    </source>
</evidence>
<evidence type="ECO:0000256" key="4">
    <source>
        <dbReference type="ARBA" id="ARBA00023052"/>
    </source>
</evidence>
<feature type="domain" description="Thiamine pyrophosphate enzyme N-terminal TPP-binding" evidence="8">
    <location>
        <begin position="7"/>
        <end position="116"/>
    </location>
</feature>
<keyword evidence="3" id="KW-0808">Transferase</keyword>
<dbReference type="Pfam" id="PF00205">
    <property type="entry name" value="TPP_enzyme_M"/>
    <property type="match status" value="1"/>
</dbReference>
<dbReference type="PANTHER" id="PTHR18968:SF13">
    <property type="entry name" value="ACETOLACTATE SYNTHASE CATALYTIC SUBUNIT, MITOCHONDRIAL"/>
    <property type="match status" value="1"/>
</dbReference>
<dbReference type="GO" id="GO:0050660">
    <property type="term" value="F:flavin adenine dinucleotide binding"/>
    <property type="evidence" value="ECO:0007669"/>
    <property type="project" value="TreeGrafter"/>
</dbReference>
<evidence type="ECO:0000256" key="3">
    <source>
        <dbReference type="ARBA" id="ARBA00022679"/>
    </source>
</evidence>
<evidence type="ECO:0000259" key="8">
    <source>
        <dbReference type="Pfam" id="PF02776"/>
    </source>
</evidence>
<dbReference type="CDD" id="cd07035">
    <property type="entry name" value="TPP_PYR_POX_like"/>
    <property type="match status" value="1"/>
</dbReference>
<comment type="similarity">
    <text evidence="2 5">Belongs to the TPP enzyme family.</text>
</comment>
<comment type="caution">
    <text evidence="9">The sequence shown here is derived from an EMBL/GenBank/DDBJ whole genome shotgun (WGS) entry which is preliminary data.</text>
</comment>
<dbReference type="CDD" id="cd00568">
    <property type="entry name" value="TPP_enzymes"/>
    <property type="match status" value="1"/>
</dbReference>
<dbReference type="GO" id="GO:0005948">
    <property type="term" value="C:acetolactate synthase complex"/>
    <property type="evidence" value="ECO:0007669"/>
    <property type="project" value="TreeGrafter"/>
</dbReference>
<proteinExistence type="inferred from homology"/>
<dbReference type="Pfam" id="PF02776">
    <property type="entry name" value="TPP_enzyme_N"/>
    <property type="match status" value="1"/>
</dbReference>
<gene>
    <name evidence="9" type="ORF">GQE99_00325</name>
</gene>
<dbReference type="Proteomes" id="UP000467322">
    <property type="component" value="Unassembled WGS sequence"/>
</dbReference>
<feature type="domain" description="Thiamine pyrophosphate enzyme central" evidence="6">
    <location>
        <begin position="188"/>
        <end position="317"/>
    </location>
</feature>
<dbReference type="InterPro" id="IPR029035">
    <property type="entry name" value="DHS-like_NAD/FAD-binding_dom"/>
</dbReference>
<dbReference type="RefSeq" id="WP_161349598.1">
    <property type="nucleotide sequence ID" value="NZ_WTUX01000002.1"/>
</dbReference>
<keyword evidence="10" id="KW-1185">Reference proteome</keyword>
<dbReference type="InterPro" id="IPR011766">
    <property type="entry name" value="TPP_enzyme_TPP-bd"/>
</dbReference>
<evidence type="ECO:0000256" key="1">
    <source>
        <dbReference type="ARBA" id="ARBA00001964"/>
    </source>
</evidence>
<reference evidence="9 10" key="1">
    <citation type="submission" date="2019-12" db="EMBL/GenBank/DDBJ databases">
        <title>Maritimibacter sp. nov. sp. isolated from sea sand.</title>
        <authorList>
            <person name="Kim J."/>
            <person name="Jeong S.E."/>
            <person name="Jung H.S."/>
            <person name="Jeon C.O."/>
        </authorList>
    </citation>
    <scope>NUCLEOTIDE SEQUENCE [LARGE SCALE GENOMIC DNA]</scope>
    <source>
        <strain evidence="9 10">DP07</strain>
    </source>
</reference>
<sequence length="540" mass="57087">MAKLHLALAAALRDHDVRTLFGVVGDANAYFVSAFADMDDTRYVSAGNENGAVLMAIGYAMTTGDVGFCTVTHGPALTNCVTALTEGARSHTPIVLMAGDTPVADRENLQNTDQKAVAVAAGAGFEQLRRPGTALEDLARAVRRAKAERRPVVFNMPADFQWEDAEATHESWDVPALGPTRIEGDALDNAVGIIAVARRPVVLAGRGAIDDASRAALLRLARRIEAPLATTIRAKNLFRGEDHVLGVCGTVSTPQAAEILMGADCIIAFGASLNFHTTAEGGFVEGKRVIQVADRAEDLGVGAVADVAILGQAAEAADTFVHWLDEVEIPASGFTRDLPAQGLDVPPIPKPGRPRDGTIDFLAALKRLNDILPEDRVLVTDAGRWMVRSYGLLTAPAPRDFVTSASFGSIGLGLATAIGAGVAHPGRPTVLFNGDGGFMLGNLAEFHSAVRAGLDLIVVLMNDGSYGAEHVQFRDKQLDPAITLFDWPAFVPLARALGGDGVEVRSEDALAALPDALAGRDRSRPFLIDVHLDPDHVAMW</sequence>
<dbReference type="GO" id="GO:0030976">
    <property type="term" value="F:thiamine pyrophosphate binding"/>
    <property type="evidence" value="ECO:0007669"/>
    <property type="project" value="InterPro"/>
</dbReference>
<dbReference type="InterPro" id="IPR029061">
    <property type="entry name" value="THDP-binding"/>
</dbReference>